<dbReference type="AlphaFoldDB" id="A0A0N4T615"/>
<organism evidence="3">
    <name type="scientific">Brugia pahangi</name>
    <name type="common">Filarial nematode worm</name>
    <dbReference type="NCBI Taxonomy" id="6280"/>
    <lineage>
        <taxon>Eukaryota</taxon>
        <taxon>Metazoa</taxon>
        <taxon>Ecdysozoa</taxon>
        <taxon>Nematoda</taxon>
        <taxon>Chromadorea</taxon>
        <taxon>Rhabditida</taxon>
        <taxon>Spirurina</taxon>
        <taxon>Spiruromorpha</taxon>
        <taxon>Filarioidea</taxon>
        <taxon>Onchocercidae</taxon>
        <taxon>Brugia</taxon>
    </lineage>
</organism>
<sequence length="133" mass="15594">MEESQLFECKTDKFISYSYSDDMSIIDNKITVVYMNNEDIFSAEWKSYWISAKYQLDHFRTIGDNTYHFWKCAPIHAQSLKQPTRLLLWKAENKQLETAGVINVYENSTWTTVRHGWLAVVVFNDAVAVIEVL</sequence>
<dbReference type="STRING" id="6280.A0A0N4T615"/>
<accession>A0A0N4T615</accession>
<dbReference type="WBParaSite" id="BPAG_0000364801-mRNA-1">
    <property type="protein sequence ID" value="BPAG_0000364801-mRNA-1"/>
    <property type="gene ID" value="BPAG_0000364801"/>
</dbReference>
<proteinExistence type="predicted"/>
<reference evidence="3" key="1">
    <citation type="submission" date="2017-02" db="UniProtKB">
        <authorList>
            <consortium name="WormBaseParasite"/>
        </authorList>
    </citation>
    <scope>IDENTIFICATION</scope>
</reference>
<evidence type="ECO:0000313" key="3">
    <source>
        <dbReference type="WBParaSite" id="BPAG_0000364801-mRNA-1"/>
    </source>
</evidence>
<name>A0A0N4T615_BRUPA</name>
<evidence type="ECO:0000313" key="1">
    <source>
        <dbReference type="EMBL" id="VDN84802.1"/>
    </source>
</evidence>
<evidence type="ECO:0000313" key="2">
    <source>
        <dbReference type="Proteomes" id="UP000278627"/>
    </source>
</evidence>
<dbReference type="EMBL" id="UZAD01001163">
    <property type="protein sequence ID" value="VDN84802.1"/>
    <property type="molecule type" value="Genomic_DNA"/>
</dbReference>
<keyword evidence="2" id="KW-1185">Reference proteome</keyword>
<protein>
    <submittedName>
        <fullName evidence="3">SKICH domain-containing protein</fullName>
    </submittedName>
</protein>
<reference evidence="1 2" key="2">
    <citation type="submission" date="2018-11" db="EMBL/GenBank/DDBJ databases">
        <authorList>
            <consortium name="Pathogen Informatics"/>
        </authorList>
    </citation>
    <scope>NUCLEOTIDE SEQUENCE [LARGE SCALE GENOMIC DNA]</scope>
</reference>
<dbReference type="Proteomes" id="UP000278627">
    <property type="component" value="Unassembled WGS sequence"/>
</dbReference>
<gene>
    <name evidence="1" type="ORF">BPAG_LOCUS3616</name>
</gene>